<keyword evidence="2" id="KW-1003">Cell membrane</keyword>
<comment type="similarity">
    <text evidence="6">Belongs to the YccS/YhfK family.</text>
</comment>
<accession>A0ABT3QRS1</accession>
<feature type="transmembrane region" description="Helical" evidence="7">
    <location>
        <begin position="284"/>
        <end position="303"/>
    </location>
</feature>
<evidence type="ECO:0000256" key="1">
    <source>
        <dbReference type="ARBA" id="ARBA00004651"/>
    </source>
</evidence>
<comment type="caution">
    <text evidence="9">The sequence shown here is derived from an EMBL/GenBank/DDBJ whole genome shotgun (WGS) entry which is preliminary data.</text>
</comment>
<feature type="domain" description="Integral membrane bound transporter" evidence="8">
    <location>
        <begin position="271"/>
        <end position="395"/>
    </location>
</feature>
<dbReference type="InterPro" id="IPR049453">
    <property type="entry name" value="Memb_transporter_dom"/>
</dbReference>
<sequence>MGSLIGGHGIATIAGVVVVALLSGLISGYGAAVSAGALQMLVMTIVAAHVHSTASVWLMPSLFASGAAFAATLLAVEALVSPKRPEREIVSGLLDALANLARTLIQARPGDTSVETAIRDVHNAQSKAYAALMHNQLQADGRSVARDWSANILSITDRIAALLSASSDNTTLLKYVADRLEFLAKAIMYKAAPNPMQIDSQNNNPLMYNVSQLSDIIWSPKQSAQSLSLLHLFSLDRSKPGFSFSRLKARLLLGPEVVGAAIRLAICMLIAMVAEFTAPGYRSYWIPLSVAVILKPDFGSVFVRAVQRSAGTFIGVLIATAIFMILPKDFYLVFVIAILSAVMPWAALKGYALQCTFLTPLILILMDLIVAGPTVNYGVQRLTDTVLGAGIVLVFGYLIWPKSIDKSIKSNFSKALVMIADYLRSTALNSTDTADAAPQIFDQSAIKRHAAYSALSNLRVQLQRSTSEPPPASTEALAWLPAIATADRICECVTNYALVSDSGDRTSDSEIASELADMLEGIANPKDGEVSQWDELDKLHQRIHDGGVDKSLVDLYENLLKIKGI</sequence>
<protein>
    <submittedName>
        <fullName evidence="9">FUSC family protein</fullName>
    </submittedName>
</protein>
<feature type="transmembrane region" description="Helical" evidence="7">
    <location>
        <begin position="355"/>
        <end position="375"/>
    </location>
</feature>
<keyword evidence="10" id="KW-1185">Reference proteome</keyword>
<keyword evidence="5 7" id="KW-0472">Membrane</keyword>
<feature type="transmembrane region" description="Helical" evidence="7">
    <location>
        <begin position="381"/>
        <end position="400"/>
    </location>
</feature>
<evidence type="ECO:0000256" key="7">
    <source>
        <dbReference type="SAM" id="Phobius"/>
    </source>
</evidence>
<keyword evidence="3 7" id="KW-0812">Transmembrane</keyword>
<evidence type="ECO:0000256" key="6">
    <source>
        <dbReference type="ARBA" id="ARBA00043993"/>
    </source>
</evidence>
<feature type="transmembrane region" description="Helical" evidence="7">
    <location>
        <begin position="57"/>
        <end position="80"/>
    </location>
</feature>
<evidence type="ECO:0000256" key="2">
    <source>
        <dbReference type="ARBA" id="ARBA00022475"/>
    </source>
</evidence>
<comment type="subcellular location">
    <subcellularLocation>
        <location evidence="1">Cell membrane</location>
        <topology evidence="1">Multi-pass membrane protein</topology>
    </subcellularLocation>
</comment>
<evidence type="ECO:0000259" key="8">
    <source>
        <dbReference type="Pfam" id="PF13515"/>
    </source>
</evidence>
<dbReference type="PANTHER" id="PTHR30509">
    <property type="entry name" value="P-HYDROXYBENZOIC ACID EFFLUX PUMP SUBUNIT-RELATED"/>
    <property type="match status" value="1"/>
</dbReference>
<proteinExistence type="inferred from homology"/>
<dbReference type="PANTHER" id="PTHR30509:SF9">
    <property type="entry name" value="MULTIDRUG RESISTANCE PROTEIN MDTO"/>
    <property type="match status" value="1"/>
</dbReference>
<feature type="transmembrane region" description="Helical" evidence="7">
    <location>
        <begin position="251"/>
        <end position="272"/>
    </location>
</feature>
<evidence type="ECO:0000313" key="9">
    <source>
        <dbReference type="EMBL" id="MCX2698321.1"/>
    </source>
</evidence>
<name>A0ABT3QRS1_9HYPH</name>
<organism evidence="9 10">
    <name type="scientific">Ochrobactrum chromiisoli</name>
    <dbReference type="NCBI Taxonomy" id="2993941"/>
    <lineage>
        <taxon>Bacteria</taxon>
        <taxon>Pseudomonadati</taxon>
        <taxon>Pseudomonadota</taxon>
        <taxon>Alphaproteobacteria</taxon>
        <taxon>Hyphomicrobiales</taxon>
        <taxon>Brucellaceae</taxon>
        <taxon>Brucella/Ochrobactrum group</taxon>
        <taxon>Ochrobactrum</taxon>
    </lineage>
</organism>
<dbReference type="Pfam" id="PF13515">
    <property type="entry name" value="FUSC_2"/>
    <property type="match status" value="1"/>
</dbReference>
<feature type="transmembrane region" description="Helical" evidence="7">
    <location>
        <begin position="6"/>
        <end position="26"/>
    </location>
</feature>
<reference evidence="9 10" key="1">
    <citation type="submission" date="2022-11" db="EMBL/GenBank/DDBJ databases">
        <title>Brucella sp. YY2X, whole genome shotgun sequencing project.</title>
        <authorList>
            <person name="Yang Y."/>
        </authorList>
    </citation>
    <scope>NUCLEOTIDE SEQUENCE [LARGE SCALE GENOMIC DNA]</scope>
    <source>
        <strain evidence="9 10">YY2X</strain>
    </source>
</reference>
<dbReference type="EMBL" id="JAPHAV010000010">
    <property type="protein sequence ID" value="MCX2698321.1"/>
    <property type="molecule type" value="Genomic_DNA"/>
</dbReference>
<gene>
    <name evidence="9" type="ORF">OPR82_16385</name>
</gene>
<dbReference type="Proteomes" id="UP001301216">
    <property type="component" value="Unassembled WGS sequence"/>
</dbReference>
<keyword evidence="4 7" id="KW-1133">Transmembrane helix</keyword>
<evidence type="ECO:0000256" key="5">
    <source>
        <dbReference type="ARBA" id="ARBA00023136"/>
    </source>
</evidence>
<evidence type="ECO:0000256" key="4">
    <source>
        <dbReference type="ARBA" id="ARBA00022989"/>
    </source>
</evidence>
<evidence type="ECO:0000256" key="3">
    <source>
        <dbReference type="ARBA" id="ARBA00022692"/>
    </source>
</evidence>
<evidence type="ECO:0000313" key="10">
    <source>
        <dbReference type="Proteomes" id="UP001301216"/>
    </source>
</evidence>
<feature type="transmembrane region" description="Helical" evidence="7">
    <location>
        <begin position="310"/>
        <end position="326"/>
    </location>
</feature>
<feature type="transmembrane region" description="Helical" evidence="7">
    <location>
        <begin position="33"/>
        <end position="51"/>
    </location>
</feature>